<keyword evidence="3" id="KW-1185">Reference proteome</keyword>
<feature type="compositionally biased region" description="Basic and acidic residues" evidence="1">
    <location>
        <begin position="759"/>
        <end position="770"/>
    </location>
</feature>
<name>A0A0C3S178_PHLG1</name>
<feature type="region of interest" description="Disordered" evidence="1">
    <location>
        <begin position="874"/>
        <end position="897"/>
    </location>
</feature>
<feature type="region of interest" description="Disordered" evidence="1">
    <location>
        <begin position="169"/>
        <end position="212"/>
    </location>
</feature>
<feature type="compositionally biased region" description="Basic residues" evidence="1">
    <location>
        <begin position="367"/>
        <end position="377"/>
    </location>
</feature>
<reference evidence="2 3" key="1">
    <citation type="journal article" date="2014" name="PLoS Genet.">
        <title>Analysis of the Phlebiopsis gigantea genome, transcriptome and secretome provides insight into its pioneer colonization strategies of wood.</title>
        <authorList>
            <person name="Hori C."/>
            <person name="Ishida T."/>
            <person name="Igarashi K."/>
            <person name="Samejima M."/>
            <person name="Suzuki H."/>
            <person name="Master E."/>
            <person name="Ferreira P."/>
            <person name="Ruiz-Duenas F.J."/>
            <person name="Held B."/>
            <person name="Canessa P."/>
            <person name="Larrondo L.F."/>
            <person name="Schmoll M."/>
            <person name="Druzhinina I.S."/>
            <person name="Kubicek C.P."/>
            <person name="Gaskell J.A."/>
            <person name="Kersten P."/>
            <person name="St John F."/>
            <person name="Glasner J."/>
            <person name="Sabat G."/>
            <person name="Splinter BonDurant S."/>
            <person name="Syed K."/>
            <person name="Yadav J."/>
            <person name="Mgbeahuruike A.C."/>
            <person name="Kovalchuk A."/>
            <person name="Asiegbu F.O."/>
            <person name="Lackner G."/>
            <person name="Hoffmeister D."/>
            <person name="Rencoret J."/>
            <person name="Gutierrez A."/>
            <person name="Sun H."/>
            <person name="Lindquist E."/>
            <person name="Barry K."/>
            <person name="Riley R."/>
            <person name="Grigoriev I.V."/>
            <person name="Henrissat B."/>
            <person name="Kues U."/>
            <person name="Berka R.M."/>
            <person name="Martinez A.T."/>
            <person name="Covert S.F."/>
            <person name="Blanchette R.A."/>
            <person name="Cullen D."/>
        </authorList>
    </citation>
    <scope>NUCLEOTIDE SEQUENCE [LARGE SCALE GENOMIC DNA]</scope>
    <source>
        <strain evidence="2 3">11061_1 CR5-6</strain>
    </source>
</reference>
<feature type="compositionally biased region" description="Polar residues" evidence="1">
    <location>
        <begin position="183"/>
        <end position="193"/>
    </location>
</feature>
<dbReference type="EMBL" id="KN840876">
    <property type="protein sequence ID" value="KIP01185.1"/>
    <property type="molecule type" value="Genomic_DNA"/>
</dbReference>
<protein>
    <submittedName>
        <fullName evidence="2">Uncharacterized protein</fullName>
    </submittedName>
</protein>
<gene>
    <name evidence="2" type="ORF">PHLGIDRAFT_123582</name>
</gene>
<evidence type="ECO:0000256" key="1">
    <source>
        <dbReference type="SAM" id="MobiDB-lite"/>
    </source>
</evidence>
<sequence length="1322" mass="147155">MTEDMPKKATHRTSGDGEVALLLDRVQELLSGADSARVTLARRLAQRRLRDKLKWQLARIGEDEDRGHYLPHSVWRNANDDRRSYLREYDLGIAGVGLMTTEQLVQAAHTYVKDLREGKRSNPTQDNLPQYLASLLKESDLPPPIGAGVGRASPIATAPSQSLYQGLRASETHHEVQHASEPSPRQEQASLGQPSFWGDSGPSMASDGSASGALHSLAQAGAWTTQDDSIRSGNSLWPDAPLTFTGMDVGMTDAPPATELETLALDLEEFLSLSVVVFDRSSQKRTASVLSTPPDSCSYLRVTSAPSNEIADALASCTTTVQGLLPKKERVRFDIRDAQEKMKRTSKWDRLRTLALVADAIRPRRAPDRRRRVRPRVRTTPEAVEQEILGKRPQQEDKDSPSQDWERSPQPEPVPAPAMRPSDLRTLLLGDPNDARIPLQWRDMYARAHEHFGVHLPDVELTTVPLEDTPESRHLYEELQTLPSVVDHFTFRGTHVLPCGIDQLVPQSENGTLILTSPCVDLLSVSRYPFSPQVHVFGEGHHLRTIPLAPFERKDIGSVPGTPDEYSAPTFDPPPLSVFYHCPRIAYLLQYQDQAVVRWEGEAYYDLVNGCVRARLLESRNQWTPSMDARPRVWIATLASGQLSDPDQYRAVLLYCRKQANKESTGEISHIGRSATAESWSGALNAFARRGYHALVAEVLTDDTTGQMIVLPKPTAIETLHLSDIHIPPLSTTLSPAQVPFADKHRLIAQVTYTSKMAPKKEKGKEVEGTKKKKNRIGTSTHQDEDWTLELFDRSLVEVTSQGIRDTYALTAQEHRIFGRCETMVPKGQLLEVVRYEMMRNDLGRVLRFTGRRITPTNSDVDEEAFTDISDAAEPGPAVRTLSPGDGAANNAASSQSTPSSFLSYASILDPAASSPQSFHQSVDSIPGLESLCTHFDYTPFISGDSRPVTPATWRTFIARQETHSPKTDPDVVDQEALASLLAPWNEGIRHNALAEEEQLTADPRRVEVGSTETDIDSTSHEDTTEPEEGEWTSDSDYEEDERDEDAMDEDEYSEPEDEVDELMEEKELYEHDPAYYGTPVSSAVLSRAYTPDITHRTHDELPAQPQVQVFHAIAHDAPDHAQHTEHAENLVTQIVTQALLQLQPAANLPVQGIGPLSVPSPDTFAVGHPLADNQRALLAIAGYINIRAALLDVYHRVNHTVYANFQQDYFEFLAARQRGPTAALADIESTIPYSEEYGTPFLFACEQWTLRRYRHFFIERRDRAPEHIKPYFAAILHDTGLALQQGEGQPDAASIRKLRRNGMLGQPWAVRPIVCGAHAQA</sequence>
<organism evidence="2 3">
    <name type="scientific">Phlebiopsis gigantea (strain 11061_1 CR5-6)</name>
    <name type="common">White-rot fungus</name>
    <name type="synonym">Peniophora gigantea</name>
    <dbReference type="NCBI Taxonomy" id="745531"/>
    <lineage>
        <taxon>Eukaryota</taxon>
        <taxon>Fungi</taxon>
        <taxon>Dikarya</taxon>
        <taxon>Basidiomycota</taxon>
        <taxon>Agaricomycotina</taxon>
        <taxon>Agaricomycetes</taxon>
        <taxon>Polyporales</taxon>
        <taxon>Phanerochaetaceae</taxon>
        <taxon>Phlebiopsis</taxon>
    </lineage>
</organism>
<feature type="compositionally biased region" description="Basic and acidic residues" evidence="1">
    <location>
        <begin position="388"/>
        <end position="409"/>
    </location>
</feature>
<feature type="region of interest" description="Disordered" evidence="1">
    <location>
        <begin position="759"/>
        <end position="779"/>
    </location>
</feature>
<evidence type="ECO:0000313" key="2">
    <source>
        <dbReference type="EMBL" id="KIP01185.1"/>
    </source>
</evidence>
<proteinExistence type="predicted"/>
<feature type="compositionally biased region" description="Acidic residues" evidence="1">
    <location>
        <begin position="1025"/>
        <end position="1060"/>
    </location>
</feature>
<evidence type="ECO:0000313" key="3">
    <source>
        <dbReference type="Proteomes" id="UP000053257"/>
    </source>
</evidence>
<feature type="region of interest" description="Disordered" evidence="1">
    <location>
        <begin position="995"/>
        <end position="1060"/>
    </location>
</feature>
<accession>A0A0C3S178</accession>
<feature type="region of interest" description="Disordered" evidence="1">
    <location>
        <begin position="366"/>
        <end position="429"/>
    </location>
</feature>
<dbReference type="HOGENOM" id="CLU_259771_0_0_1"/>
<dbReference type="Proteomes" id="UP000053257">
    <property type="component" value="Unassembled WGS sequence"/>
</dbReference>